<dbReference type="AlphaFoldDB" id="A0A151T4F0"/>
<dbReference type="OMA" id="KNCILRI"/>
<accession>A0A151T4F0</accession>
<dbReference type="Proteomes" id="UP000075243">
    <property type="component" value="Chromosome 8"/>
</dbReference>
<dbReference type="Gramene" id="C.cajan_15981.t">
    <property type="protein sequence ID" value="C.cajan_15981.t"/>
    <property type="gene ID" value="C.cajan_15981"/>
</dbReference>
<keyword evidence="2" id="KW-1185">Reference proteome</keyword>
<organism evidence="1 2">
    <name type="scientific">Cajanus cajan</name>
    <name type="common">Pigeon pea</name>
    <name type="synonym">Cajanus indicus</name>
    <dbReference type="NCBI Taxonomy" id="3821"/>
    <lineage>
        <taxon>Eukaryota</taxon>
        <taxon>Viridiplantae</taxon>
        <taxon>Streptophyta</taxon>
        <taxon>Embryophyta</taxon>
        <taxon>Tracheophyta</taxon>
        <taxon>Spermatophyta</taxon>
        <taxon>Magnoliopsida</taxon>
        <taxon>eudicotyledons</taxon>
        <taxon>Gunneridae</taxon>
        <taxon>Pentapetalae</taxon>
        <taxon>rosids</taxon>
        <taxon>fabids</taxon>
        <taxon>Fabales</taxon>
        <taxon>Fabaceae</taxon>
        <taxon>Papilionoideae</taxon>
        <taxon>50 kb inversion clade</taxon>
        <taxon>NPAAA clade</taxon>
        <taxon>indigoferoid/millettioid clade</taxon>
        <taxon>Phaseoleae</taxon>
        <taxon>Cajanus</taxon>
    </lineage>
</organism>
<dbReference type="GO" id="GO:0016603">
    <property type="term" value="F:glutaminyl-peptide cyclotransferase activity"/>
    <property type="evidence" value="ECO:0007669"/>
    <property type="project" value="InterPro"/>
</dbReference>
<evidence type="ECO:0000313" key="2">
    <source>
        <dbReference type="Proteomes" id="UP000075243"/>
    </source>
</evidence>
<proteinExistence type="predicted"/>
<reference evidence="1 2" key="1">
    <citation type="journal article" date="2012" name="Nat. Biotechnol.">
        <title>Draft genome sequence of pigeonpea (Cajanus cajan), an orphan legume crop of resource-poor farmers.</title>
        <authorList>
            <person name="Varshney R.K."/>
            <person name="Chen W."/>
            <person name="Li Y."/>
            <person name="Bharti A.K."/>
            <person name="Saxena R.K."/>
            <person name="Schlueter J.A."/>
            <person name="Donoghue M.T."/>
            <person name="Azam S."/>
            <person name="Fan G."/>
            <person name="Whaley A.M."/>
            <person name="Farmer A.D."/>
            <person name="Sheridan J."/>
            <person name="Iwata A."/>
            <person name="Tuteja R."/>
            <person name="Penmetsa R.V."/>
            <person name="Wu W."/>
            <person name="Upadhyaya H.D."/>
            <person name="Yang S.P."/>
            <person name="Shah T."/>
            <person name="Saxena K.B."/>
            <person name="Michael T."/>
            <person name="McCombie W.R."/>
            <person name="Yang B."/>
            <person name="Zhang G."/>
            <person name="Yang H."/>
            <person name="Wang J."/>
            <person name="Spillane C."/>
            <person name="Cook D.R."/>
            <person name="May G.D."/>
            <person name="Xu X."/>
            <person name="Jackson S.A."/>
        </authorList>
    </citation>
    <scope>NUCLEOTIDE SEQUENCE [LARGE SCALE GENOMIC DNA]</scope>
    <source>
        <strain evidence="2">cv. Asha</strain>
    </source>
</reference>
<gene>
    <name evidence="1" type="ORF">KK1_016448</name>
</gene>
<dbReference type="InterPro" id="IPR007788">
    <property type="entry name" value="QCT"/>
</dbReference>
<sequence>MKDGWGLATDGKVLFGSDGSSTLYQIDPQTFKAISNQVVYYKGHQVYNLNELEYINGEIWANVLPTDCIVRISPNDGSVLGWILLQNLREELMEAGMISDNNVLNGIAWDGEQKRIFVTGKLWPKLYEIKVSPIKKPIEEGIIEQLCLHGLTQPKEKVVNLGRKLRA</sequence>
<protein>
    <submittedName>
        <fullName evidence="1">Glutaminyl-peptide cyclotransferase</fullName>
    </submittedName>
</protein>
<evidence type="ECO:0000313" key="1">
    <source>
        <dbReference type="EMBL" id="KYP61933.1"/>
    </source>
</evidence>
<dbReference type="EMBL" id="CM003610">
    <property type="protein sequence ID" value="KYP61933.1"/>
    <property type="molecule type" value="Genomic_DNA"/>
</dbReference>
<dbReference type="Pfam" id="PF05096">
    <property type="entry name" value="Glu_cyclase_2"/>
    <property type="match status" value="1"/>
</dbReference>
<dbReference type="PANTHER" id="PTHR31270:SF1">
    <property type="entry name" value="GLUTAMINYL-PEPTIDE CYCLOTRANSFERASE"/>
    <property type="match status" value="1"/>
</dbReference>
<name>A0A151T4F0_CAJCA</name>
<dbReference type="STRING" id="3821.A0A151T4F0"/>
<dbReference type="PANTHER" id="PTHR31270">
    <property type="entry name" value="GLUTAMINYL-PEPTIDE CYCLOTRANSFERASE"/>
    <property type="match status" value="1"/>
</dbReference>
<dbReference type="SUPFAM" id="SSF63825">
    <property type="entry name" value="YWTD domain"/>
    <property type="match status" value="1"/>
</dbReference>